<evidence type="ECO:0000256" key="6">
    <source>
        <dbReference type="RuleBase" id="RU361124"/>
    </source>
</evidence>
<gene>
    <name evidence="8" type="ORF">KSP39_PZI009801</name>
</gene>
<accession>A0AAP0G6S0</accession>
<evidence type="ECO:0000256" key="4">
    <source>
        <dbReference type="ARBA" id="ARBA00023163"/>
    </source>
</evidence>
<organism evidence="8 9">
    <name type="scientific">Platanthera zijinensis</name>
    <dbReference type="NCBI Taxonomy" id="2320716"/>
    <lineage>
        <taxon>Eukaryota</taxon>
        <taxon>Viridiplantae</taxon>
        <taxon>Streptophyta</taxon>
        <taxon>Embryophyta</taxon>
        <taxon>Tracheophyta</taxon>
        <taxon>Spermatophyta</taxon>
        <taxon>Magnoliopsida</taxon>
        <taxon>Liliopsida</taxon>
        <taxon>Asparagales</taxon>
        <taxon>Orchidaceae</taxon>
        <taxon>Orchidoideae</taxon>
        <taxon>Orchideae</taxon>
        <taxon>Orchidinae</taxon>
        <taxon>Platanthera</taxon>
    </lineage>
</organism>
<dbReference type="Pfam" id="PF10513">
    <property type="entry name" value="EPL1"/>
    <property type="match status" value="1"/>
</dbReference>
<evidence type="ECO:0000313" key="9">
    <source>
        <dbReference type="Proteomes" id="UP001418222"/>
    </source>
</evidence>
<reference evidence="8 9" key="1">
    <citation type="journal article" date="2022" name="Nat. Plants">
        <title>Genomes of leafy and leafless Platanthera orchids illuminate the evolution of mycoheterotrophy.</title>
        <authorList>
            <person name="Li M.H."/>
            <person name="Liu K.W."/>
            <person name="Li Z."/>
            <person name="Lu H.C."/>
            <person name="Ye Q.L."/>
            <person name="Zhang D."/>
            <person name="Wang J.Y."/>
            <person name="Li Y.F."/>
            <person name="Zhong Z.M."/>
            <person name="Liu X."/>
            <person name="Yu X."/>
            <person name="Liu D.K."/>
            <person name="Tu X.D."/>
            <person name="Liu B."/>
            <person name="Hao Y."/>
            <person name="Liao X.Y."/>
            <person name="Jiang Y.T."/>
            <person name="Sun W.H."/>
            <person name="Chen J."/>
            <person name="Chen Y.Q."/>
            <person name="Ai Y."/>
            <person name="Zhai J.W."/>
            <person name="Wu S.S."/>
            <person name="Zhou Z."/>
            <person name="Hsiao Y.Y."/>
            <person name="Wu W.L."/>
            <person name="Chen Y.Y."/>
            <person name="Lin Y.F."/>
            <person name="Hsu J.L."/>
            <person name="Li C.Y."/>
            <person name="Wang Z.W."/>
            <person name="Zhao X."/>
            <person name="Zhong W.Y."/>
            <person name="Ma X.K."/>
            <person name="Ma L."/>
            <person name="Huang J."/>
            <person name="Chen G.Z."/>
            <person name="Huang M.Z."/>
            <person name="Huang L."/>
            <person name="Peng D.H."/>
            <person name="Luo Y.B."/>
            <person name="Zou S.Q."/>
            <person name="Chen S.P."/>
            <person name="Lan S."/>
            <person name="Tsai W.C."/>
            <person name="Van de Peer Y."/>
            <person name="Liu Z.J."/>
        </authorList>
    </citation>
    <scope>NUCLEOTIDE SEQUENCE [LARGE SCALE GENOMIC DNA]</scope>
    <source>
        <strain evidence="8">Lor287</strain>
    </source>
</reference>
<dbReference type="InterPro" id="IPR024943">
    <property type="entry name" value="Enhancer_polycomb"/>
</dbReference>
<comment type="similarity">
    <text evidence="2 6">Belongs to the enhancer of polycomb family.</text>
</comment>
<dbReference type="GO" id="GO:0006357">
    <property type="term" value="P:regulation of transcription by RNA polymerase II"/>
    <property type="evidence" value="ECO:0007669"/>
    <property type="project" value="InterPro"/>
</dbReference>
<comment type="subcellular location">
    <subcellularLocation>
        <location evidence="1 6">Nucleus</location>
    </subcellularLocation>
</comment>
<evidence type="ECO:0000256" key="3">
    <source>
        <dbReference type="ARBA" id="ARBA00023015"/>
    </source>
</evidence>
<dbReference type="EMBL" id="JBBWWQ010000008">
    <property type="protein sequence ID" value="KAK8941083.1"/>
    <property type="molecule type" value="Genomic_DNA"/>
</dbReference>
<evidence type="ECO:0000259" key="7">
    <source>
        <dbReference type="Pfam" id="PF10513"/>
    </source>
</evidence>
<keyword evidence="5 6" id="KW-0539">Nucleus</keyword>
<feature type="domain" description="Enhancer of polycomb-like N-terminal" evidence="7">
    <location>
        <begin position="569"/>
        <end position="662"/>
    </location>
</feature>
<dbReference type="AlphaFoldDB" id="A0AAP0G6S0"/>
<dbReference type="InterPro" id="IPR019542">
    <property type="entry name" value="Enhancer_polycomb-like_N"/>
</dbReference>
<comment type="caution">
    <text evidence="8">The sequence shown here is derived from an EMBL/GenBank/DDBJ whole genome shotgun (WGS) entry which is preliminary data.</text>
</comment>
<name>A0AAP0G6S0_9ASPA</name>
<evidence type="ECO:0000256" key="2">
    <source>
        <dbReference type="ARBA" id="ARBA00008035"/>
    </source>
</evidence>
<evidence type="ECO:0000256" key="1">
    <source>
        <dbReference type="ARBA" id="ARBA00004123"/>
    </source>
</evidence>
<protein>
    <recommendedName>
        <fullName evidence="6">Enhancer of polycomb-like protein</fullName>
    </recommendedName>
</protein>
<keyword evidence="9" id="KW-1185">Reference proteome</keyword>
<keyword evidence="4 6" id="KW-0804">Transcription</keyword>
<proteinExistence type="inferred from homology"/>
<keyword evidence="3 6" id="KW-0805">Transcription regulation</keyword>
<sequence length="880" mass="100792">MRSENQCEAEEIGSRVFFLPIPPDEPMLTFRRRSSTRVYVAKKAIGDKQPGRVNYLTRVLRSGKRLCLSEPTEKTENDISGDLAGFRWLERNENEEKRLDEPFVHESDGNAMTARAVRGPGKMFVNFYSRKRRRNPSWVGLDSSSSSGRRETCDPRFKVFFSRKLKNTKPVVVNDFDKVKGCHFGETKDFFRKSKSQFLEAINVNPSELWTSFRDPLVLGVVSKSSCDDSLLKFHRFLLSIIIWMRRTRMNLHYFAAFLFSEPMFNTFLRSGILFLSVANHNKSFLLGSSISNFGTCKIYSSCESLPLICLNFLALPSYFKSLQFAALLGSRFLYFSPSTYPMSLNKKLSSDTQFEICDSHVHLETNFLGAGLSSSVISAVDKKAPISFQTYELDAQSTGRLRGSRLRKLQRKRNFLKVSSAHKFSSMKRGRYIDDSFNFHSNGVRSTGVTKKNLGGQTKEMKAALSDIKLNIDSAQCNANILVTAGDRCWREERAVVLLELSSSGEWCLAVKIGSNLRYIHRPRDMKYTLNRFTHAHMWIAEDCWRLEFSERFDWLIFKELHAECRQRNNHPKEDVSAKVIPIPVFRDVPAYEDDRVGSFERPEQYIPMKHDDEILRASLSEAPYYDMDSEDEDWLQKHNSCTSSVLLEDSFERMIFTFEKNAYCSSSNGISLERESNNHEKLGSKDMVADVYDYWLKKKKRKRAPLVRVFQTIGKRIAFDSSLDVSAAMSIVDQTLGSIRTSRLGLWCILHHIISTSNHYSGYRSELDFNNLASKPFILLSITSIRSIDIQSLFSSSCFLHFIPSTNNNPLHSLELIMSSIFFPLLEDHAALFSASSPAYDFNQWHPTVGFCARTFFWPFKEASPPPAPTARAGFLCV</sequence>
<dbReference type="Proteomes" id="UP001418222">
    <property type="component" value="Unassembled WGS sequence"/>
</dbReference>
<dbReference type="GO" id="GO:0035267">
    <property type="term" value="C:NuA4 histone acetyltransferase complex"/>
    <property type="evidence" value="ECO:0007669"/>
    <property type="project" value="InterPro"/>
</dbReference>
<dbReference type="GO" id="GO:0005634">
    <property type="term" value="C:nucleus"/>
    <property type="evidence" value="ECO:0007669"/>
    <property type="project" value="UniProtKB-SubCell"/>
</dbReference>
<dbReference type="PANTHER" id="PTHR14898">
    <property type="entry name" value="ENHANCER OF POLYCOMB"/>
    <property type="match status" value="1"/>
</dbReference>
<evidence type="ECO:0000256" key="5">
    <source>
        <dbReference type="ARBA" id="ARBA00023242"/>
    </source>
</evidence>
<evidence type="ECO:0000313" key="8">
    <source>
        <dbReference type="EMBL" id="KAK8941083.1"/>
    </source>
</evidence>